<proteinExistence type="predicted"/>
<evidence type="ECO:0000313" key="4">
    <source>
        <dbReference type="Proteomes" id="UP000230002"/>
    </source>
</evidence>
<dbReference type="PANTHER" id="PTHR40465:SF1">
    <property type="entry name" value="DUF6534 DOMAIN-CONTAINING PROTEIN"/>
    <property type="match status" value="1"/>
</dbReference>
<dbReference type="OrthoDB" id="3063206at2759"/>
<reference evidence="3 4" key="1">
    <citation type="journal article" date="2015" name="Sci. Rep.">
        <title>Chromosome-level genome map provides insights into diverse defense mechanisms in the medicinal fungus Ganoderma sinense.</title>
        <authorList>
            <person name="Zhu Y."/>
            <person name="Xu J."/>
            <person name="Sun C."/>
            <person name="Zhou S."/>
            <person name="Xu H."/>
            <person name="Nelson D.R."/>
            <person name="Qian J."/>
            <person name="Song J."/>
            <person name="Luo H."/>
            <person name="Xiang L."/>
            <person name="Li Y."/>
            <person name="Xu Z."/>
            <person name="Ji A."/>
            <person name="Wang L."/>
            <person name="Lu S."/>
            <person name="Hayward A."/>
            <person name="Sun W."/>
            <person name="Li X."/>
            <person name="Schwartz D.C."/>
            <person name="Wang Y."/>
            <person name="Chen S."/>
        </authorList>
    </citation>
    <scope>NUCLEOTIDE SEQUENCE [LARGE SCALE GENOMIC DNA]</scope>
    <source>
        <strain evidence="3 4">ZZ0214-1</strain>
    </source>
</reference>
<name>A0A2G8S0B7_9APHY</name>
<gene>
    <name evidence="3" type="ORF">GSI_10326</name>
</gene>
<dbReference type="EMBL" id="AYKW01000034">
    <property type="protein sequence ID" value="PIL27184.1"/>
    <property type="molecule type" value="Genomic_DNA"/>
</dbReference>
<accession>A0A2G8S0B7</accession>
<keyword evidence="1" id="KW-0812">Transmembrane</keyword>
<keyword evidence="4" id="KW-1185">Reference proteome</keyword>
<sequence length="355" mass="39554">MDGSLSSSDAAASFTEVNIMRSWGCILVGTCLSAISWGVACMQMFLYFLIYDKDNAALKSFVVFVWAFTTLDLVLSIASMFPVLILHWGSANTLLRTQTLLNHHGWVSAIVAFSVQMFFVYRIHRFSGRKWCFPAVIFPFALWELVGSIPLTIWLDQQAPLSDVAEMRNIKLEIAGRSVGAFVDIMITSAMVYLLAKNRQPDIRRSNKMIYRLIIMTVNTGMWTAVIALVDVALIAAFTDGLQLFAVDLPLNPIYLNMLLANLNARRLVRNVDGINMSLESRIIADLALVGLDSRSQAGTDNKYGHRRSLAIRVETMQTIHEEEDSEFSKSGEAGVLESVLTVDGSIQQIERSLV</sequence>
<evidence type="ECO:0000259" key="2">
    <source>
        <dbReference type="Pfam" id="PF20152"/>
    </source>
</evidence>
<feature type="transmembrane region" description="Helical" evidence="1">
    <location>
        <begin position="105"/>
        <end position="124"/>
    </location>
</feature>
<feature type="transmembrane region" description="Helical" evidence="1">
    <location>
        <begin position="131"/>
        <end position="154"/>
    </location>
</feature>
<feature type="transmembrane region" description="Helical" evidence="1">
    <location>
        <begin position="61"/>
        <end position="85"/>
    </location>
</feature>
<organism evidence="3 4">
    <name type="scientific">Ganoderma sinense ZZ0214-1</name>
    <dbReference type="NCBI Taxonomy" id="1077348"/>
    <lineage>
        <taxon>Eukaryota</taxon>
        <taxon>Fungi</taxon>
        <taxon>Dikarya</taxon>
        <taxon>Basidiomycota</taxon>
        <taxon>Agaricomycotina</taxon>
        <taxon>Agaricomycetes</taxon>
        <taxon>Polyporales</taxon>
        <taxon>Polyporaceae</taxon>
        <taxon>Ganoderma</taxon>
    </lineage>
</organism>
<evidence type="ECO:0000256" key="1">
    <source>
        <dbReference type="SAM" id="Phobius"/>
    </source>
</evidence>
<dbReference type="Proteomes" id="UP000230002">
    <property type="component" value="Unassembled WGS sequence"/>
</dbReference>
<dbReference type="InterPro" id="IPR045339">
    <property type="entry name" value="DUF6534"/>
</dbReference>
<feature type="transmembrane region" description="Helical" evidence="1">
    <location>
        <begin position="174"/>
        <end position="196"/>
    </location>
</feature>
<evidence type="ECO:0000313" key="3">
    <source>
        <dbReference type="EMBL" id="PIL27184.1"/>
    </source>
</evidence>
<comment type="caution">
    <text evidence="3">The sequence shown here is derived from an EMBL/GenBank/DDBJ whole genome shotgun (WGS) entry which is preliminary data.</text>
</comment>
<dbReference type="AlphaFoldDB" id="A0A2G8S0B7"/>
<feature type="transmembrane region" description="Helical" evidence="1">
    <location>
        <begin position="20"/>
        <end position="49"/>
    </location>
</feature>
<feature type="transmembrane region" description="Helical" evidence="1">
    <location>
        <begin position="217"/>
        <end position="238"/>
    </location>
</feature>
<dbReference type="Pfam" id="PF20152">
    <property type="entry name" value="DUF6534"/>
    <property type="match status" value="1"/>
</dbReference>
<feature type="domain" description="DUF6534" evidence="2">
    <location>
        <begin position="181"/>
        <end position="267"/>
    </location>
</feature>
<dbReference type="STRING" id="1077348.A0A2G8S0B7"/>
<keyword evidence="1" id="KW-1133">Transmembrane helix</keyword>
<keyword evidence="1" id="KW-0472">Membrane</keyword>
<dbReference type="PANTHER" id="PTHR40465">
    <property type="entry name" value="CHROMOSOME 1, WHOLE GENOME SHOTGUN SEQUENCE"/>
    <property type="match status" value="1"/>
</dbReference>
<protein>
    <recommendedName>
        <fullName evidence="2">DUF6534 domain-containing protein</fullName>
    </recommendedName>
</protein>